<evidence type="ECO:0000313" key="5">
    <source>
        <dbReference type="EMBL" id="CAE8589754.1"/>
    </source>
</evidence>
<dbReference type="Gene3D" id="1.25.40.20">
    <property type="entry name" value="Ankyrin repeat-containing domain"/>
    <property type="match status" value="2"/>
</dbReference>
<evidence type="ECO:0000313" key="6">
    <source>
        <dbReference type="Proteomes" id="UP000654075"/>
    </source>
</evidence>
<name>A0A813DTQ6_POLGL</name>
<dbReference type="PROSITE" id="PS50088">
    <property type="entry name" value="ANK_REPEAT"/>
    <property type="match status" value="1"/>
</dbReference>
<evidence type="ECO:0000256" key="2">
    <source>
        <dbReference type="ARBA" id="ARBA00023043"/>
    </source>
</evidence>
<feature type="compositionally biased region" description="Basic and acidic residues" evidence="4">
    <location>
        <begin position="710"/>
        <end position="721"/>
    </location>
</feature>
<keyword evidence="2 3" id="KW-0040">ANK repeat</keyword>
<dbReference type="SMART" id="SM00248">
    <property type="entry name" value="ANK"/>
    <property type="match status" value="4"/>
</dbReference>
<dbReference type="Proteomes" id="UP000654075">
    <property type="component" value="Unassembled WGS sequence"/>
</dbReference>
<dbReference type="InterPro" id="IPR036770">
    <property type="entry name" value="Ankyrin_rpt-contain_sf"/>
</dbReference>
<dbReference type="PANTHER" id="PTHR24198:SF165">
    <property type="entry name" value="ANKYRIN REPEAT-CONTAINING PROTEIN-RELATED"/>
    <property type="match status" value="1"/>
</dbReference>
<feature type="compositionally biased region" description="Pro residues" evidence="4">
    <location>
        <begin position="972"/>
        <end position="985"/>
    </location>
</feature>
<keyword evidence="6" id="KW-1185">Reference proteome</keyword>
<dbReference type="InterPro" id="IPR002110">
    <property type="entry name" value="Ankyrin_rpt"/>
</dbReference>
<dbReference type="PANTHER" id="PTHR24198">
    <property type="entry name" value="ANKYRIN REPEAT AND PROTEIN KINASE DOMAIN-CONTAINING PROTEIN"/>
    <property type="match status" value="1"/>
</dbReference>
<keyword evidence="1" id="KW-0677">Repeat</keyword>
<sequence>MKTTRAHQQMLHEGKLVMFENDMGKAIFVSHQWVGSIAPDPDFSQLQVLQEALRNLMSGKVSISPNMIAARVYGTSITITAADFTAEPLFIWYDYFSCPQPLKGSDGNEVKQNLSDAIDSIPGYVEMCHHFVILTPALKHIDQGSMMSYNSWKKRGWCRAERAARFLSTHNTSMIIVESPIRLELAIAFESLWCPVGSGDFTQDADKRQVGHLLKLLLTNKLQASLAMSKFHEYRVLLNLQRNLLQNLPIGCITEVVPSLLADKTDNDAVPPGDEQSAIVQEFMHQNGFTSIDERDEGGWTPLCFAALNGDHVLIQGLLKLRADVNDCLSKSDQILHFNRDMSVLTLCAMFSNNTAMKLLIAEKADLDASDCIGVRALSAAGHGLNCEGIKILMESRCNPELKDLLGLSPVVPACVWGSHESVAAFIEAGVPVSGHGMPLLHASMMNKGDPILVQRLLEARADIDEPLDFPLFQPMSLAFSVDSLQHSLGSISNLNTVSYNAFNATPLIMSVATGSLEAAQVLIDAGARLDCRNLRGKTALDLAKELAAPPFLIEVAMNFGRKPRGSQPRQPDKLSKPCIEEMPKVVSHPNPQVSELPEASGPEPLLKKAESLLVELLVKESEASGAELLKKAESEAFPLLKMAESIVVANIEKIFTALPYRFDKDRAIVTIAPALAYDLFNMIVEGETTMIATIIAVAILTIYDRERRESDHGYRTPARDRRGRTPAPDRRRSSSGNHRRRDDRPRSRTRSRINVDETYRSPVTSRRDDLGDRESPPEDRRETAPRRMSKRKIGEIDLHPDKSKREQIDILATALMLSFDLGESDCMAVADIISRCRLHRLSDIAWITDDDQSSSSIIDREAIIGLKESIKAMATSHEKKDRKKSDGINRRDESDDETPTFDLAASLKGFKISYIPIDWFGDIRKLSKFHKFLEKASEEFDIDALISVPCVEIVTEIQLLGIKHVEEKPTKNPPPPPPPPPPPEGAKGVAAAAAKAKANAKAVAKPGRKQICFNHDPSRSSVCSLGSKCSRDHLDTTVAESLARYDAAKSKFSSTRSSQTPFGVFGIFICPHHFSSRANGKSPEAVLSHILAPTAAWTLNGTSIDVKGGLPAVIDKQSALASLVPVSGNENQRRDPVLDIIIPPDSASFEVVSEAHQSHLKTAKGRSEDIAAPATPGKSIVRCVDRISALGIEGRINQASKLSLAWWVDRLSHLEPRCSIMSNPVDEVVLIYTDAEGHGGLGGLVVSSKIEEWFECSAPSSFIKALDLRSIHIVWGGGRVTDRLFDISARKDQSCPRLASVGLTPRIQ</sequence>
<evidence type="ECO:0000256" key="1">
    <source>
        <dbReference type="ARBA" id="ARBA00022737"/>
    </source>
</evidence>
<feature type="region of interest" description="Disordered" evidence="4">
    <location>
        <begin position="710"/>
        <end position="801"/>
    </location>
</feature>
<gene>
    <name evidence="5" type="ORF">PGLA1383_LOCUS8487</name>
</gene>
<proteinExistence type="predicted"/>
<reference evidence="5" key="1">
    <citation type="submission" date="2021-02" db="EMBL/GenBank/DDBJ databases">
        <authorList>
            <person name="Dougan E. K."/>
            <person name="Rhodes N."/>
            <person name="Thang M."/>
            <person name="Chan C."/>
        </authorList>
    </citation>
    <scope>NUCLEOTIDE SEQUENCE</scope>
</reference>
<dbReference type="SUPFAM" id="SSF48403">
    <property type="entry name" value="Ankyrin repeat"/>
    <property type="match status" value="1"/>
</dbReference>
<feature type="compositionally biased region" description="Basic and acidic residues" evidence="4">
    <location>
        <begin position="877"/>
        <end position="894"/>
    </location>
</feature>
<dbReference type="OrthoDB" id="6781668at2759"/>
<accession>A0A813DTQ6</accession>
<feature type="region of interest" description="Disordered" evidence="4">
    <location>
        <begin position="968"/>
        <end position="992"/>
    </location>
</feature>
<feature type="compositionally biased region" description="Basic and acidic residues" evidence="4">
    <location>
        <begin position="754"/>
        <end position="786"/>
    </location>
</feature>
<feature type="region of interest" description="Disordered" evidence="4">
    <location>
        <begin position="876"/>
        <end position="899"/>
    </location>
</feature>
<comment type="caution">
    <text evidence="5">The sequence shown here is derived from an EMBL/GenBank/DDBJ whole genome shotgun (WGS) entry which is preliminary data.</text>
</comment>
<evidence type="ECO:0000256" key="4">
    <source>
        <dbReference type="SAM" id="MobiDB-lite"/>
    </source>
</evidence>
<organism evidence="5 6">
    <name type="scientific">Polarella glacialis</name>
    <name type="common">Dinoflagellate</name>
    <dbReference type="NCBI Taxonomy" id="89957"/>
    <lineage>
        <taxon>Eukaryota</taxon>
        <taxon>Sar</taxon>
        <taxon>Alveolata</taxon>
        <taxon>Dinophyceae</taxon>
        <taxon>Suessiales</taxon>
        <taxon>Suessiaceae</taxon>
        <taxon>Polarella</taxon>
    </lineage>
</organism>
<protein>
    <submittedName>
        <fullName evidence="5">Uncharacterized protein</fullName>
    </submittedName>
</protein>
<dbReference type="EMBL" id="CAJNNV010003868">
    <property type="protein sequence ID" value="CAE8589754.1"/>
    <property type="molecule type" value="Genomic_DNA"/>
</dbReference>
<evidence type="ECO:0000256" key="3">
    <source>
        <dbReference type="PROSITE-ProRule" id="PRU00023"/>
    </source>
</evidence>
<feature type="repeat" description="ANK" evidence="3">
    <location>
        <begin position="503"/>
        <end position="535"/>
    </location>
</feature>